<dbReference type="Proteomes" id="UP000197092">
    <property type="component" value="Chromosome 2"/>
</dbReference>
<dbReference type="AlphaFoldDB" id="A0AAN1FLF4"/>
<sequence>MNILTWANNNFVHFFRPSVNGYLCFNVGFIIDIKAAFTKSFSTALVVFMTWLAKPDLRRMESMLISWSRSLKGQNSDVGVPKRNDKQTETFHYETQILFVVGGGFVHIMDLNLHKSN</sequence>
<protein>
    <submittedName>
        <fullName evidence="1">Uncharacterized protein</fullName>
    </submittedName>
</protein>
<proteinExistence type="predicted"/>
<dbReference type="KEGG" id="vsh:BSZ05_23495"/>
<reference evidence="2" key="1">
    <citation type="submission" date="2016-12" db="EMBL/GenBank/DDBJ databases">
        <title>Comparative genomic analysis reveals the diversity, evolution, and environmental adaptation strategies of the genus Vibrio.</title>
        <authorList>
            <person name="Lin H."/>
            <person name="Wang X."/>
            <person name="Zhang X.-H."/>
        </authorList>
    </citation>
    <scope>NUCLEOTIDE SEQUENCE [LARGE SCALE GENOMIC DNA]</scope>
    <source>
        <strain evidence="2">QT6D1</strain>
    </source>
</reference>
<evidence type="ECO:0000313" key="1">
    <source>
        <dbReference type="EMBL" id="ASI92734.1"/>
    </source>
</evidence>
<organism evidence="1 2">
    <name type="scientific">Vibrio mediterranei</name>
    <dbReference type="NCBI Taxonomy" id="689"/>
    <lineage>
        <taxon>Bacteria</taxon>
        <taxon>Pseudomonadati</taxon>
        <taxon>Pseudomonadota</taxon>
        <taxon>Gammaproteobacteria</taxon>
        <taxon>Vibrionales</taxon>
        <taxon>Vibrionaceae</taxon>
        <taxon>Vibrio</taxon>
    </lineage>
</organism>
<accession>A0AAN1FLF4</accession>
<evidence type="ECO:0000313" key="2">
    <source>
        <dbReference type="Proteomes" id="UP000197092"/>
    </source>
</evidence>
<gene>
    <name evidence="1" type="ORF">BSZ05_23495</name>
</gene>
<name>A0AAN1FLF4_9VIBR</name>
<dbReference type="EMBL" id="CP018309">
    <property type="protein sequence ID" value="ASI92734.1"/>
    <property type="molecule type" value="Genomic_DNA"/>
</dbReference>